<comment type="caution">
    <text evidence="2">The sequence shown here is derived from an EMBL/GenBank/DDBJ whole genome shotgun (WGS) entry which is preliminary data.</text>
</comment>
<name>A0A7W7ZM83_9BACT</name>
<organism evidence="2 3">
    <name type="scientific">Granulicella mallensis</name>
    <dbReference type="NCBI Taxonomy" id="940614"/>
    <lineage>
        <taxon>Bacteria</taxon>
        <taxon>Pseudomonadati</taxon>
        <taxon>Acidobacteriota</taxon>
        <taxon>Terriglobia</taxon>
        <taxon>Terriglobales</taxon>
        <taxon>Acidobacteriaceae</taxon>
        <taxon>Granulicella</taxon>
    </lineage>
</organism>
<evidence type="ECO:0000313" key="3">
    <source>
        <dbReference type="Proteomes" id="UP000584867"/>
    </source>
</evidence>
<feature type="signal peptide" evidence="1">
    <location>
        <begin position="1"/>
        <end position="22"/>
    </location>
</feature>
<sequence length="267" mass="29060">MKPFCLKITLLLAISGSTIARAQFGSGVVFDPTQSAHALQQIEQGQNIFTNSVKLADNAISTYNLAHQMAMSPDSLYRPFMSFSSYWMAINQAANTYGNSQQWVNSTNNGVGTQYAYQQASIPRTTQLNGYGNVSLSSQQQIAAQGATADLNDAVTASNMQTLGVIRANAQQRQTDINALQSATQSTDPAQHTELATLQRINQALILQLMAQQEANQISQAYALQQIVAQKQQQDQLKATFQQANHFQTGYMTTAPSYSGAAAAMRY</sequence>
<dbReference type="RefSeq" id="WP_184253030.1">
    <property type="nucleotide sequence ID" value="NZ_JACHIO010000003.1"/>
</dbReference>
<accession>A0A7W7ZM83</accession>
<dbReference type="Proteomes" id="UP000584867">
    <property type="component" value="Unassembled WGS sequence"/>
</dbReference>
<dbReference type="EMBL" id="JACHIO010000003">
    <property type="protein sequence ID" value="MBB5062515.1"/>
    <property type="molecule type" value="Genomic_DNA"/>
</dbReference>
<evidence type="ECO:0000256" key="1">
    <source>
        <dbReference type="SAM" id="SignalP"/>
    </source>
</evidence>
<feature type="chain" id="PRO_5031323565" description="P-type conjugative transfer protein TrbJ" evidence="1">
    <location>
        <begin position="23"/>
        <end position="267"/>
    </location>
</feature>
<reference evidence="2 3" key="1">
    <citation type="submission" date="2020-08" db="EMBL/GenBank/DDBJ databases">
        <title>Genomic Encyclopedia of Type Strains, Phase IV (KMG-V): Genome sequencing to study the core and pangenomes of soil and plant-associated prokaryotes.</title>
        <authorList>
            <person name="Whitman W."/>
        </authorList>
    </citation>
    <scope>NUCLEOTIDE SEQUENCE [LARGE SCALE GENOMIC DNA]</scope>
    <source>
        <strain evidence="2 3">X5P3</strain>
    </source>
</reference>
<keyword evidence="1" id="KW-0732">Signal</keyword>
<dbReference type="AlphaFoldDB" id="A0A7W7ZM83"/>
<proteinExistence type="predicted"/>
<evidence type="ECO:0008006" key="4">
    <source>
        <dbReference type="Google" id="ProtNLM"/>
    </source>
</evidence>
<evidence type="ECO:0000313" key="2">
    <source>
        <dbReference type="EMBL" id="MBB5062515.1"/>
    </source>
</evidence>
<protein>
    <recommendedName>
        <fullName evidence="4">P-type conjugative transfer protein TrbJ</fullName>
    </recommendedName>
</protein>
<gene>
    <name evidence="2" type="ORF">HDF15_000845</name>
</gene>